<organism evidence="1 2">
    <name type="scientific">Jimgerdemannia flammicorona</name>
    <dbReference type="NCBI Taxonomy" id="994334"/>
    <lineage>
        <taxon>Eukaryota</taxon>
        <taxon>Fungi</taxon>
        <taxon>Fungi incertae sedis</taxon>
        <taxon>Mucoromycota</taxon>
        <taxon>Mucoromycotina</taxon>
        <taxon>Endogonomycetes</taxon>
        <taxon>Endogonales</taxon>
        <taxon>Endogonaceae</taxon>
        <taxon>Jimgerdemannia</taxon>
    </lineage>
</organism>
<feature type="non-terminal residue" evidence="1">
    <location>
        <position position="117"/>
    </location>
</feature>
<comment type="caution">
    <text evidence="1">The sequence shown here is derived from an EMBL/GenBank/DDBJ whole genome shotgun (WGS) entry which is preliminary data.</text>
</comment>
<dbReference type="AlphaFoldDB" id="A0A433D0T5"/>
<accession>A0A433D0T5</accession>
<proteinExistence type="predicted"/>
<keyword evidence="2" id="KW-1185">Reference proteome</keyword>
<dbReference type="Proteomes" id="UP000268093">
    <property type="component" value="Unassembled WGS sequence"/>
</dbReference>
<reference evidence="1 2" key="1">
    <citation type="journal article" date="2018" name="New Phytol.">
        <title>Phylogenomics of Endogonaceae and evolution of mycorrhizas within Mucoromycota.</title>
        <authorList>
            <person name="Chang Y."/>
            <person name="Desiro A."/>
            <person name="Na H."/>
            <person name="Sandor L."/>
            <person name="Lipzen A."/>
            <person name="Clum A."/>
            <person name="Barry K."/>
            <person name="Grigoriev I.V."/>
            <person name="Martin F.M."/>
            <person name="Stajich J.E."/>
            <person name="Smith M.E."/>
            <person name="Bonito G."/>
            <person name="Spatafora J.W."/>
        </authorList>
    </citation>
    <scope>NUCLEOTIDE SEQUENCE [LARGE SCALE GENOMIC DNA]</scope>
    <source>
        <strain evidence="1 2">GMNB39</strain>
    </source>
</reference>
<dbReference type="EMBL" id="RBNI01008915">
    <property type="protein sequence ID" value="RUP44444.1"/>
    <property type="molecule type" value="Genomic_DNA"/>
</dbReference>
<sequence length="117" mass="12932">MIPFLGSCAPGFGLCCRGPTRFVVHSCKHNDSRAGDQGPILGWEKKSVCQHVREQESRETRSFKSRRDLHFPFFSLPGAIRLEATTINAVAPSPGAPSSQAADIIAFVFHERSFMKI</sequence>
<evidence type="ECO:0000313" key="2">
    <source>
        <dbReference type="Proteomes" id="UP000268093"/>
    </source>
</evidence>
<evidence type="ECO:0000313" key="1">
    <source>
        <dbReference type="EMBL" id="RUP44444.1"/>
    </source>
</evidence>
<name>A0A433D0T5_9FUNG</name>
<protein>
    <submittedName>
        <fullName evidence="1">Uncharacterized protein</fullName>
    </submittedName>
</protein>
<gene>
    <name evidence="1" type="ORF">BC936DRAFT_149455</name>
</gene>